<sequence length="58" mass="6051">MQIVPAGGREPIQIVSRAHGQPDLPQGFAIALLAKINHLMTASPQGHTIHAACQEATG</sequence>
<name>A0ABV8F2H5_9ACTN</name>
<comment type="caution">
    <text evidence="1">The sequence shown here is derived from an EMBL/GenBank/DDBJ whole genome shotgun (WGS) entry which is preliminary data.</text>
</comment>
<evidence type="ECO:0000313" key="2">
    <source>
        <dbReference type="Proteomes" id="UP001595698"/>
    </source>
</evidence>
<protein>
    <recommendedName>
        <fullName evidence="3">FXSXX-COOH protein</fullName>
    </recommendedName>
</protein>
<dbReference type="Proteomes" id="UP001595698">
    <property type="component" value="Unassembled WGS sequence"/>
</dbReference>
<proteinExistence type="predicted"/>
<organism evidence="1 2">
    <name type="scientific">Streptosporangium jomthongense</name>
    <dbReference type="NCBI Taxonomy" id="1193683"/>
    <lineage>
        <taxon>Bacteria</taxon>
        <taxon>Bacillati</taxon>
        <taxon>Actinomycetota</taxon>
        <taxon>Actinomycetes</taxon>
        <taxon>Streptosporangiales</taxon>
        <taxon>Streptosporangiaceae</taxon>
        <taxon>Streptosporangium</taxon>
    </lineage>
</organism>
<gene>
    <name evidence="1" type="ORF">ACFOYY_22175</name>
</gene>
<keyword evidence="2" id="KW-1185">Reference proteome</keyword>
<evidence type="ECO:0000313" key="1">
    <source>
        <dbReference type="EMBL" id="MFC3982857.1"/>
    </source>
</evidence>
<dbReference type="RefSeq" id="WP_386191508.1">
    <property type="nucleotide sequence ID" value="NZ_JBHSBC010000021.1"/>
</dbReference>
<accession>A0ABV8F2H5</accession>
<reference evidence="2" key="1">
    <citation type="journal article" date="2019" name="Int. J. Syst. Evol. Microbiol.">
        <title>The Global Catalogue of Microorganisms (GCM) 10K type strain sequencing project: providing services to taxonomists for standard genome sequencing and annotation.</title>
        <authorList>
            <consortium name="The Broad Institute Genomics Platform"/>
            <consortium name="The Broad Institute Genome Sequencing Center for Infectious Disease"/>
            <person name="Wu L."/>
            <person name="Ma J."/>
        </authorList>
    </citation>
    <scope>NUCLEOTIDE SEQUENCE [LARGE SCALE GENOMIC DNA]</scope>
    <source>
        <strain evidence="2">TBRC 7912</strain>
    </source>
</reference>
<dbReference type="EMBL" id="JBHSBC010000021">
    <property type="protein sequence ID" value="MFC3982857.1"/>
    <property type="molecule type" value="Genomic_DNA"/>
</dbReference>
<evidence type="ECO:0008006" key="3">
    <source>
        <dbReference type="Google" id="ProtNLM"/>
    </source>
</evidence>